<dbReference type="EMBL" id="JAUSTZ010000002">
    <property type="protein sequence ID" value="MDQ0225217.1"/>
    <property type="molecule type" value="Genomic_DNA"/>
</dbReference>
<dbReference type="CDD" id="cd04506">
    <property type="entry name" value="SGNH_hydrolase_YpmR_like"/>
    <property type="match status" value="1"/>
</dbReference>
<dbReference type="InterPro" id="IPR036514">
    <property type="entry name" value="SGNH_hydro_sf"/>
</dbReference>
<evidence type="ECO:0000313" key="2">
    <source>
        <dbReference type="EMBL" id="MDQ0225217.1"/>
    </source>
</evidence>
<organism evidence="2 3">
    <name type="scientific">Metabacillus niabensis</name>
    <dbReference type="NCBI Taxonomy" id="324854"/>
    <lineage>
        <taxon>Bacteria</taxon>
        <taxon>Bacillati</taxon>
        <taxon>Bacillota</taxon>
        <taxon>Bacilli</taxon>
        <taxon>Bacillales</taxon>
        <taxon>Bacillaceae</taxon>
        <taxon>Metabacillus</taxon>
    </lineage>
</organism>
<reference evidence="2 3" key="1">
    <citation type="submission" date="2023-07" db="EMBL/GenBank/DDBJ databases">
        <title>Genomic Encyclopedia of Type Strains, Phase IV (KMG-IV): sequencing the most valuable type-strain genomes for metagenomic binning, comparative biology and taxonomic classification.</title>
        <authorList>
            <person name="Goeker M."/>
        </authorList>
    </citation>
    <scope>NUCLEOTIDE SEQUENCE [LARGE SCALE GENOMIC DNA]</scope>
    <source>
        <strain evidence="2 3">DSM 17723</strain>
    </source>
</reference>
<dbReference type="PANTHER" id="PTHR30383:SF27">
    <property type="entry name" value="SPORE GERMINATION LIPASE LIPC"/>
    <property type="match status" value="1"/>
</dbReference>
<accession>A0ABT9Z040</accession>
<dbReference type="InterPro" id="IPR013830">
    <property type="entry name" value="SGNH_hydro"/>
</dbReference>
<proteinExistence type="predicted"/>
<keyword evidence="3" id="KW-1185">Reference proteome</keyword>
<name>A0ABT9Z040_9BACI</name>
<dbReference type="PANTHER" id="PTHR30383">
    <property type="entry name" value="THIOESTERASE 1/PROTEASE 1/LYSOPHOSPHOLIPASE L1"/>
    <property type="match status" value="1"/>
</dbReference>
<sequence length="263" mass="30022">MKKIVLTFISFVILTGCLQQQSSTLTTNSISLDTKVQPPSSFIPKTIKVVAIGDSLTEGIGDESNQGGYIGMLKEELEEEKRIKEVELTNFGVKGHKTSNLQKKLKEQKVISSLKEADFVIMTIGGNDLMKVVRGNLFSLDYEPFRLEQKNFEKNLKDIFTTIRKHNAKAEIVYIGLYNPFKHMLPELTEIDEIISEWNMSTQQMLQKDKHSIYVSVEDIFISESEEMLLSEDQFHPNSKGYSLIADRVLEKMKSESLFVDIR</sequence>
<dbReference type="InterPro" id="IPR051532">
    <property type="entry name" value="Ester_Hydrolysis_Enzymes"/>
</dbReference>
<dbReference type="SUPFAM" id="SSF52266">
    <property type="entry name" value="SGNH hydrolase"/>
    <property type="match status" value="1"/>
</dbReference>
<dbReference type="PROSITE" id="PS51257">
    <property type="entry name" value="PROKAR_LIPOPROTEIN"/>
    <property type="match status" value="1"/>
</dbReference>
<comment type="caution">
    <text evidence="2">The sequence shown here is derived from an EMBL/GenBank/DDBJ whole genome shotgun (WGS) entry which is preliminary data.</text>
</comment>
<evidence type="ECO:0000259" key="1">
    <source>
        <dbReference type="Pfam" id="PF13472"/>
    </source>
</evidence>
<gene>
    <name evidence="2" type="ORF">J2S02_001546</name>
</gene>
<dbReference type="Proteomes" id="UP001232245">
    <property type="component" value="Unassembled WGS sequence"/>
</dbReference>
<dbReference type="Pfam" id="PF13472">
    <property type="entry name" value="Lipase_GDSL_2"/>
    <property type="match status" value="1"/>
</dbReference>
<evidence type="ECO:0000313" key="3">
    <source>
        <dbReference type="Proteomes" id="UP001232245"/>
    </source>
</evidence>
<protein>
    <submittedName>
        <fullName evidence="2">Lysophospholipase L1-like esterase</fullName>
    </submittedName>
</protein>
<dbReference type="RefSeq" id="WP_174881789.1">
    <property type="nucleotide sequence ID" value="NZ_CADEPK010000433.1"/>
</dbReference>
<feature type="domain" description="SGNH hydrolase-type esterase" evidence="1">
    <location>
        <begin position="51"/>
        <end position="243"/>
    </location>
</feature>
<dbReference type="Gene3D" id="3.40.50.1110">
    <property type="entry name" value="SGNH hydrolase"/>
    <property type="match status" value="1"/>
</dbReference>